<dbReference type="SUPFAM" id="SSF52833">
    <property type="entry name" value="Thioredoxin-like"/>
    <property type="match status" value="1"/>
</dbReference>
<dbReference type="EMBL" id="OV121140">
    <property type="protein sequence ID" value="CAH0564663.1"/>
    <property type="molecule type" value="Genomic_DNA"/>
</dbReference>
<sequence length="250" mass="28930">MDALENQLLNVTKQIEKQIDQTIELIDNLDVNDLEAIRKARVDELRKLEGKKREWMLNGHGKYEELAEEKMFFDIIKKSENIVIHFYTQNSPRCEIVNKHLKILAPKHVETLFTKLNAEKSPFLAERLRIKTIPSIVLIQNSVMVDKIVGFSQLGNRDDFSTEVLEWRIAHNQVINYDGDLTTPPDQQVKKPEKSNKKIRDGTYNRDDDDLDIEEYGLARDNLKSDLGFKINSEHLATELTAEEEAELGL</sequence>
<organism evidence="4 5">
    <name type="scientific">Brassicogethes aeneus</name>
    <name type="common">Rape pollen beetle</name>
    <name type="synonym">Meligethes aeneus</name>
    <dbReference type="NCBI Taxonomy" id="1431903"/>
    <lineage>
        <taxon>Eukaryota</taxon>
        <taxon>Metazoa</taxon>
        <taxon>Ecdysozoa</taxon>
        <taxon>Arthropoda</taxon>
        <taxon>Hexapoda</taxon>
        <taxon>Insecta</taxon>
        <taxon>Pterygota</taxon>
        <taxon>Neoptera</taxon>
        <taxon>Endopterygota</taxon>
        <taxon>Coleoptera</taxon>
        <taxon>Polyphaga</taxon>
        <taxon>Cucujiformia</taxon>
        <taxon>Nitidulidae</taxon>
        <taxon>Meligethinae</taxon>
        <taxon>Brassicogethes</taxon>
    </lineage>
</organism>
<evidence type="ECO:0000313" key="4">
    <source>
        <dbReference type="EMBL" id="CAH0564663.1"/>
    </source>
</evidence>
<dbReference type="CDD" id="cd02989">
    <property type="entry name" value="Phd_like_TxnDC9"/>
    <property type="match status" value="1"/>
</dbReference>
<dbReference type="Gene3D" id="3.40.30.10">
    <property type="entry name" value="Glutaredoxin"/>
    <property type="match status" value="1"/>
</dbReference>
<evidence type="ECO:0000313" key="5">
    <source>
        <dbReference type="Proteomes" id="UP001154078"/>
    </source>
</evidence>
<protein>
    <recommendedName>
        <fullName evidence="1">Thioredoxin domain-containing protein 9</fullName>
    </recommendedName>
</protein>
<evidence type="ECO:0000259" key="3">
    <source>
        <dbReference type="Pfam" id="PF00085"/>
    </source>
</evidence>
<evidence type="ECO:0000256" key="1">
    <source>
        <dbReference type="ARBA" id="ARBA00026148"/>
    </source>
</evidence>
<reference evidence="4" key="1">
    <citation type="submission" date="2021-12" db="EMBL/GenBank/DDBJ databases">
        <authorList>
            <person name="King R."/>
        </authorList>
    </citation>
    <scope>NUCLEOTIDE SEQUENCE</scope>
</reference>
<name>A0A9P0FQA1_BRAAE</name>
<dbReference type="InterPro" id="IPR036249">
    <property type="entry name" value="Thioredoxin-like_sf"/>
</dbReference>
<evidence type="ECO:0000256" key="2">
    <source>
        <dbReference type="SAM" id="MobiDB-lite"/>
    </source>
</evidence>
<feature type="compositionally biased region" description="Basic and acidic residues" evidence="2">
    <location>
        <begin position="188"/>
        <end position="206"/>
    </location>
</feature>
<dbReference type="OrthoDB" id="10257948at2759"/>
<dbReference type="AlphaFoldDB" id="A0A9P0FQA1"/>
<keyword evidence="5" id="KW-1185">Reference proteome</keyword>
<feature type="region of interest" description="Disordered" evidence="2">
    <location>
        <begin position="179"/>
        <end position="208"/>
    </location>
</feature>
<dbReference type="Proteomes" id="UP001154078">
    <property type="component" value="Chromosome 9"/>
</dbReference>
<dbReference type="Pfam" id="PF00085">
    <property type="entry name" value="Thioredoxin"/>
    <property type="match status" value="1"/>
</dbReference>
<proteinExistence type="predicted"/>
<dbReference type="InterPro" id="IPR013766">
    <property type="entry name" value="Thioredoxin_domain"/>
</dbReference>
<gene>
    <name evidence="4" type="ORF">MELIAE_LOCUS13153</name>
</gene>
<accession>A0A9P0FQA1</accession>
<feature type="domain" description="Thioredoxin" evidence="3">
    <location>
        <begin position="69"/>
        <end position="153"/>
    </location>
</feature>
<dbReference type="PANTHER" id="PTHR21148">
    <property type="entry name" value="THIOREDOXIN DOMAIN-CONTAINING PROTEIN 9"/>
    <property type="match status" value="1"/>
</dbReference>